<accession>A4WZE0</accession>
<gene>
    <name evidence="3" type="ordered locus">Rsph17025_3899</name>
</gene>
<dbReference type="PRINTS" id="PR00080">
    <property type="entry name" value="SDRFAMILY"/>
</dbReference>
<keyword evidence="2" id="KW-0560">Oxidoreductase</keyword>
<name>A4WZE0_CERS5</name>
<proteinExistence type="inferred from homology"/>
<dbReference type="KEGG" id="rsq:Rsph17025_3899"/>
<evidence type="ECO:0000256" key="2">
    <source>
        <dbReference type="ARBA" id="ARBA00023002"/>
    </source>
</evidence>
<dbReference type="EMBL" id="CP000662">
    <property type="protein sequence ID" value="ABP72754.1"/>
    <property type="molecule type" value="Genomic_DNA"/>
</dbReference>
<dbReference type="InterPro" id="IPR036291">
    <property type="entry name" value="NAD(P)-bd_dom_sf"/>
</dbReference>
<dbReference type="InterPro" id="IPR020904">
    <property type="entry name" value="Sc_DH/Rdtase_CS"/>
</dbReference>
<dbReference type="PANTHER" id="PTHR24321:SF8">
    <property type="entry name" value="ESTRADIOL 17-BETA-DEHYDROGENASE 8-RELATED"/>
    <property type="match status" value="1"/>
</dbReference>
<dbReference type="FunFam" id="3.40.50.720:FF:000084">
    <property type="entry name" value="Short-chain dehydrogenase reductase"/>
    <property type="match status" value="1"/>
</dbReference>
<dbReference type="HOGENOM" id="CLU_010194_1_0_5"/>
<dbReference type="BioCyc" id="RSPH349102:G1G8M-4021-MONOMER"/>
<dbReference type="PRINTS" id="PR00081">
    <property type="entry name" value="GDHRDH"/>
</dbReference>
<sequence length="255" mass="26734">MDLGLEGARVIVTAGAGGIGRAIVDAFLREGAHIATCDIDPEALGSLPDSVFARRVDVSDPEALTAFMDEALAELGGLDCLVNNAGIAGPTGRIEEIDLAEWRQTIDVVLTSQFLTASRAVPALRQSPNPSIVNLSSVAGRTGFALRTPYAAAKWGVIGLTKSLAIELGEAGIRVNAILPGLVAGDRQRRVLEAKAQSRGQSFAEVEAEAFRYTSIKEYVPPAAIASQILYLASPLGRFVSGQSLSVCGDTRMLA</sequence>
<keyword evidence="3" id="KW-0614">Plasmid</keyword>
<dbReference type="AlphaFoldDB" id="A4WZE0"/>
<comment type="similarity">
    <text evidence="1">Belongs to the short-chain dehydrogenases/reductases (SDR) family.</text>
</comment>
<dbReference type="PROSITE" id="PS00061">
    <property type="entry name" value="ADH_SHORT"/>
    <property type="match status" value="1"/>
</dbReference>
<protein>
    <recommendedName>
        <fullName evidence="4">Short-chain dehydrogenase/reductase SDR</fullName>
    </recommendedName>
</protein>
<dbReference type="SUPFAM" id="SSF51735">
    <property type="entry name" value="NAD(P)-binding Rossmann-fold domains"/>
    <property type="match status" value="1"/>
</dbReference>
<evidence type="ECO:0000256" key="1">
    <source>
        <dbReference type="ARBA" id="ARBA00006484"/>
    </source>
</evidence>
<dbReference type="PANTHER" id="PTHR24321">
    <property type="entry name" value="DEHYDROGENASES, SHORT CHAIN"/>
    <property type="match status" value="1"/>
</dbReference>
<dbReference type="InterPro" id="IPR002347">
    <property type="entry name" value="SDR_fam"/>
</dbReference>
<evidence type="ECO:0008006" key="4">
    <source>
        <dbReference type="Google" id="ProtNLM"/>
    </source>
</evidence>
<evidence type="ECO:0000313" key="3">
    <source>
        <dbReference type="EMBL" id="ABP72754.1"/>
    </source>
</evidence>
<dbReference type="GO" id="GO:0016491">
    <property type="term" value="F:oxidoreductase activity"/>
    <property type="evidence" value="ECO:0007669"/>
    <property type="project" value="UniProtKB-KW"/>
</dbReference>
<geneLocation type="plasmid" evidence="3">
    <name>pRSPA01</name>
</geneLocation>
<dbReference type="CDD" id="cd05233">
    <property type="entry name" value="SDR_c"/>
    <property type="match status" value="1"/>
</dbReference>
<organism evidence="3">
    <name type="scientific">Cereibacter sphaeroides (strain ATCC 17025 / ATH 2.4.3)</name>
    <name type="common">Rhodobacter sphaeroides</name>
    <dbReference type="NCBI Taxonomy" id="349102"/>
    <lineage>
        <taxon>Bacteria</taxon>
        <taxon>Pseudomonadati</taxon>
        <taxon>Pseudomonadota</taxon>
        <taxon>Alphaproteobacteria</taxon>
        <taxon>Rhodobacterales</taxon>
        <taxon>Paracoccaceae</taxon>
        <taxon>Cereibacter</taxon>
    </lineage>
</organism>
<reference evidence="3" key="1">
    <citation type="submission" date="2007-04" db="EMBL/GenBank/DDBJ databases">
        <title>Complete sequence of plasmid pRSPA01 of Rhodobacter sphaeroides ATCC 17025.</title>
        <authorList>
            <consortium name="US DOE Joint Genome Institute"/>
            <person name="Copeland A."/>
            <person name="Lucas S."/>
            <person name="Lapidus A."/>
            <person name="Barry K."/>
            <person name="Detter J.C."/>
            <person name="Glavina del Rio T."/>
            <person name="Hammon N."/>
            <person name="Israni S."/>
            <person name="Dalin E."/>
            <person name="Tice H."/>
            <person name="Pitluck S."/>
            <person name="Chertkov O."/>
            <person name="Brettin T."/>
            <person name="Bruce D."/>
            <person name="Han C."/>
            <person name="Schmutz J."/>
            <person name="Larimer F."/>
            <person name="Land M."/>
            <person name="Hauser L."/>
            <person name="Kyrpides N."/>
            <person name="Kim E."/>
            <person name="Richardson P."/>
            <person name="Mackenzie C."/>
            <person name="Choudhary M."/>
            <person name="Donohue T.J."/>
            <person name="Kaplan S."/>
        </authorList>
    </citation>
    <scope>NUCLEOTIDE SEQUENCE [LARGE SCALE GENOMIC DNA]</scope>
    <source>
        <strain evidence="3">ATCC 17025</strain>
        <plasmid evidence="3">pRSPA01</plasmid>
    </source>
</reference>
<dbReference type="Pfam" id="PF13561">
    <property type="entry name" value="adh_short_C2"/>
    <property type="match status" value="1"/>
</dbReference>
<dbReference type="Gene3D" id="3.40.50.720">
    <property type="entry name" value="NAD(P)-binding Rossmann-like Domain"/>
    <property type="match status" value="1"/>
</dbReference>